<organism evidence="4">
    <name type="scientific">Grammatophora oceanica</name>
    <dbReference type="NCBI Taxonomy" id="210454"/>
    <lineage>
        <taxon>Eukaryota</taxon>
        <taxon>Sar</taxon>
        <taxon>Stramenopiles</taxon>
        <taxon>Ochrophyta</taxon>
        <taxon>Bacillariophyta</taxon>
        <taxon>Fragilariophyceae</taxon>
        <taxon>Fragilariophycidae</taxon>
        <taxon>Rhabdonematales</taxon>
        <taxon>Grammatophoraceae</taxon>
        <taxon>Grammatophora</taxon>
    </lineage>
</organism>
<dbReference type="EMBL" id="HBGK01017341">
    <property type="protein sequence ID" value="CAD9279783.1"/>
    <property type="molecule type" value="Transcribed_RNA"/>
</dbReference>
<name>A0A7S1Y637_9STRA</name>
<proteinExistence type="predicted"/>
<evidence type="ECO:0000256" key="2">
    <source>
        <dbReference type="ARBA" id="ARBA00022737"/>
    </source>
</evidence>
<gene>
    <name evidence="4" type="ORF">GOCE00092_LOCUS8693</name>
</gene>
<keyword evidence="2" id="KW-0677">Repeat</keyword>
<accession>A0A7S1Y637</accession>
<dbReference type="PANTHER" id="PTHR19857">
    <property type="entry name" value="MITOCHONDRIAL DIVISION PROTEIN 1-RELATED"/>
    <property type="match status" value="1"/>
</dbReference>
<evidence type="ECO:0000256" key="3">
    <source>
        <dbReference type="SAM" id="MobiDB-lite"/>
    </source>
</evidence>
<keyword evidence="1" id="KW-0853">WD repeat</keyword>
<evidence type="ECO:0000313" key="4">
    <source>
        <dbReference type="EMBL" id="CAD9279783.1"/>
    </source>
</evidence>
<dbReference type="InterPro" id="IPR015943">
    <property type="entry name" value="WD40/YVTN_repeat-like_dom_sf"/>
</dbReference>
<dbReference type="InterPro" id="IPR001680">
    <property type="entry name" value="WD40_rpt"/>
</dbReference>
<dbReference type="Gene3D" id="2.130.10.10">
    <property type="entry name" value="YVTN repeat-like/Quinoprotein amine dehydrogenase"/>
    <property type="match status" value="1"/>
</dbReference>
<sequence length="235" mass="25557">MTSTTQQQHQQQQNGITCMACIKEGSTFVCGYDEGVVRLWDAWTGTCLAVFAAGGQHQQVPRQYISSICSMGDGIHFVAASFDGTMNLWSTTSVMDQHRPQQPPLVPDNNNNRSASSLLADDSSSLVDNEIVLVSLSSNTTQAVSNAAPTRLQQQHHHHPSSPRASPRSTFGRKRFSMLEAASKFMLGESSIPVETMPVKTFQSRSNSAVLSVCCVETAKSFVADLRMVSPECGR</sequence>
<feature type="region of interest" description="Disordered" evidence="3">
    <location>
        <begin position="144"/>
        <end position="170"/>
    </location>
</feature>
<feature type="region of interest" description="Disordered" evidence="3">
    <location>
        <begin position="95"/>
        <end position="117"/>
    </location>
</feature>
<dbReference type="SUPFAM" id="SSF50978">
    <property type="entry name" value="WD40 repeat-like"/>
    <property type="match status" value="1"/>
</dbReference>
<dbReference type="Pfam" id="PF00400">
    <property type="entry name" value="WD40"/>
    <property type="match status" value="2"/>
</dbReference>
<dbReference type="InterPro" id="IPR051179">
    <property type="entry name" value="WD_repeat_multifunction"/>
</dbReference>
<dbReference type="AlphaFoldDB" id="A0A7S1Y637"/>
<protein>
    <submittedName>
        <fullName evidence="4">Uncharacterized protein</fullName>
    </submittedName>
</protein>
<reference evidence="4" key="1">
    <citation type="submission" date="2021-01" db="EMBL/GenBank/DDBJ databases">
        <authorList>
            <person name="Corre E."/>
            <person name="Pelletier E."/>
            <person name="Niang G."/>
            <person name="Scheremetjew M."/>
            <person name="Finn R."/>
            <person name="Kale V."/>
            <person name="Holt S."/>
            <person name="Cochrane G."/>
            <person name="Meng A."/>
            <person name="Brown T."/>
            <person name="Cohen L."/>
        </authorList>
    </citation>
    <scope>NUCLEOTIDE SEQUENCE</scope>
    <source>
        <strain evidence="4">CCMP 410</strain>
    </source>
</reference>
<dbReference type="PANTHER" id="PTHR19857:SF21">
    <property type="entry name" value="ANAPHASE-PROMOTING COMPLEX SUBUNIT 4 WD40 DOMAIN-CONTAINING PROTEIN"/>
    <property type="match status" value="1"/>
</dbReference>
<dbReference type="InterPro" id="IPR036322">
    <property type="entry name" value="WD40_repeat_dom_sf"/>
</dbReference>
<dbReference type="SMART" id="SM00320">
    <property type="entry name" value="WD40"/>
    <property type="match status" value="2"/>
</dbReference>
<evidence type="ECO:0000256" key="1">
    <source>
        <dbReference type="ARBA" id="ARBA00022574"/>
    </source>
</evidence>